<sequence>MSPDLPPRTRVGSDPPGEGDPRPAVEAYLDRIGLEPDAVSRPDLESLERLQRAHVRSVPFENLDIVGDPRGRWPERPIDLSVPALYEKIVASNRGGYCFELNGLFHWLLSEVGFEVDRVAGRVVTDGEPSPPANHHANVVHLDPDRRYVVDVGMGTPAMRRPTAFDGTARTDEAGVAWRVVDCHRPGEPYRTEYRPPGADEWATRYVFSDEPRELDYFAATNDYLQQAPESPFTGDPVVSIATADGHLKLTGDTLLETVGGEQRERSVTEDEWDAVLVRGFDLRPGGASA</sequence>
<dbReference type="PANTHER" id="PTHR11786">
    <property type="entry name" value="N-HYDROXYARYLAMINE O-ACETYLTRANSFERASE"/>
    <property type="match status" value="1"/>
</dbReference>
<dbReference type="PANTHER" id="PTHR11786:SF0">
    <property type="entry name" value="ARYLAMINE N-ACETYLTRANSFERASE 4-RELATED"/>
    <property type="match status" value="1"/>
</dbReference>
<dbReference type="InterPro" id="IPR038765">
    <property type="entry name" value="Papain-like_cys_pep_sf"/>
</dbReference>
<dbReference type="STRING" id="358396.CHINAEXTREME_06910"/>
<dbReference type="AlphaFoldDB" id="M0LU72"/>
<feature type="region of interest" description="Disordered" evidence="2">
    <location>
        <begin position="1"/>
        <end position="24"/>
    </location>
</feature>
<name>M0LU72_NATLA</name>
<dbReference type="Proteomes" id="UP000186547">
    <property type="component" value="Chromosome"/>
</dbReference>
<evidence type="ECO:0000313" key="3">
    <source>
        <dbReference type="EMBL" id="APW97518.1"/>
    </source>
</evidence>
<evidence type="ECO:0000256" key="2">
    <source>
        <dbReference type="SAM" id="MobiDB-lite"/>
    </source>
</evidence>
<evidence type="ECO:0000256" key="1">
    <source>
        <dbReference type="ARBA" id="ARBA00006547"/>
    </source>
</evidence>
<keyword evidence="4" id="KW-0808">Transferase</keyword>
<dbReference type="eggNOG" id="arCOG13959">
    <property type="taxonomic scope" value="Archaea"/>
</dbReference>
<organism evidence="4 5">
    <name type="scientific">Natronobacterium lacisalsi AJ5</name>
    <dbReference type="NCBI Taxonomy" id="358396"/>
    <lineage>
        <taxon>Archaea</taxon>
        <taxon>Methanobacteriati</taxon>
        <taxon>Methanobacteriota</taxon>
        <taxon>Stenosarchaea group</taxon>
        <taxon>Halobacteria</taxon>
        <taxon>Halobacteriales</taxon>
        <taxon>Natrialbaceae</taxon>
        <taxon>Natronobacterium</taxon>
    </lineage>
</organism>
<evidence type="ECO:0000313" key="6">
    <source>
        <dbReference type="Proteomes" id="UP000186547"/>
    </source>
</evidence>
<dbReference type="PRINTS" id="PR01543">
    <property type="entry name" value="ANATRNSFRASE"/>
</dbReference>
<accession>M0LU72</accession>
<reference evidence="4 5" key="2">
    <citation type="journal article" date="2014" name="PLoS Genet.">
        <title>Phylogenetically driven sequencing of extremely halophilic archaea reveals strategies for static and dynamic osmo-response.</title>
        <authorList>
            <person name="Becker E.A."/>
            <person name="Seitzer P.M."/>
            <person name="Tritt A."/>
            <person name="Larsen D."/>
            <person name="Krusor M."/>
            <person name="Yao A.I."/>
            <person name="Wu D."/>
            <person name="Madern D."/>
            <person name="Eisen J.A."/>
            <person name="Darling A.E."/>
            <person name="Facciotti M.T."/>
        </authorList>
    </citation>
    <scope>NUCLEOTIDE SEQUENCE [LARGE SCALE GENOMIC DNA]</scope>
    <source>
        <strain evidence="4 5">AJ5</strain>
    </source>
</reference>
<dbReference type="Gene3D" id="3.30.2140.20">
    <property type="match status" value="1"/>
</dbReference>
<keyword evidence="5" id="KW-1185">Reference proteome</keyword>
<reference evidence="3 6" key="1">
    <citation type="journal article" date="2011" name="J. Bacteriol.">
        <title>Genome sequence of Halobiforma lacisalsi AJ5, an extremely halophilic archaeon which harbors a bop gene.</title>
        <authorList>
            <person name="Jiang X."/>
            <person name="Wang S."/>
            <person name="Cheng H."/>
            <person name="Huo Y."/>
            <person name="Zhang X."/>
            <person name="Zhu X."/>
            <person name="Han X."/>
            <person name="Ni P."/>
            <person name="Wu M."/>
        </authorList>
    </citation>
    <scope>NUCLEOTIDE SEQUENCE [LARGE SCALE GENOMIC DNA]</scope>
    <source>
        <strain evidence="3 6">AJ5</strain>
    </source>
</reference>
<protein>
    <submittedName>
        <fullName evidence="3 4">Arylamine N-acetyltransferase</fullName>
    </submittedName>
</protein>
<evidence type="ECO:0000313" key="5">
    <source>
        <dbReference type="Proteomes" id="UP000011555"/>
    </source>
</evidence>
<gene>
    <name evidence="4" type="ORF">C445_02641</name>
    <name evidence="3" type="ORF">CHINAEXTREME_06910</name>
</gene>
<dbReference type="GeneID" id="30920840"/>
<reference evidence="3" key="3">
    <citation type="submission" date="2017-01" db="EMBL/GenBank/DDBJ databases">
        <authorList>
            <person name="Mah S.A."/>
            <person name="Swanson W.J."/>
            <person name="Moy G.W."/>
            <person name="Vacquier V.D."/>
        </authorList>
    </citation>
    <scope>NUCLEOTIDE SEQUENCE</scope>
    <source>
        <strain evidence="3">AJ5</strain>
    </source>
</reference>
<proteinExistence type="inferred from homology"/>
<dbReference type="EMBL" id="AOLZ01000013">
    <property type="protein sequence ID" value="EMA37102.1"/>
    <property type="molecule type" value="Genomic_DNA"/>
</dbReference>
<evidence type="ECO:0000313" key="4">
    <source>
        <dbReference type="EMBL" id="EMA37102.1"/>
    </source>
</evidence>
<dbReference type="Proteomes" id="UP000011555">
    <property type="component" value="Unassembled WGS sequence"/>
</dbReference>
<dbReference type="InterPro" id="IPR053710">
    <property type="entry name" value="Arylamine_NAT_domain_sf"/>
</dbReference>
<dbReference type="RefSeq" id="WP_007140280.1">
    <property type="nucleotide sequence ID" value="NZ_AOLZ01000013.1"/>
</dbReference>
<comment type="similarity">
    <text evidence="1">Belongs to the arylamine N-acetyltransferase family.</text>
</comment>
<dbReference type="GO" id="GO:0016407">
    <property type="term" value="F:acetyltransferase activity"/>
    <property type="evidence" value="ECO:0007669"/>
    <property type="project" value="InterPro"/>
</dbReference>
<dbReference type="Pfam" id="PF00797">
    <property type="entry name" value="Acetyltransf_2"/>
    <property type="match status" value="1"/>
</dbReference>
<dbReference type="SUPFAM" id="SSF54001">
    <property type="entry name" value="Cysteine proteinases"/>
    <property type="match status" value="1"/>
</dbReference>
<dbReference type="EMBL" id="CP019285">
    <property type="protein sequence ID" value="APW97518.1"/>
    <property type="molecule type" value="Genomic_DNA"/>
</dbReference>
<dbReference type="KEGG" id="hlc:CHINAEXTREME06910"/>
<dbReference type="InterPro" id="IPR001447">
    <property type="entry name" value="Arylamine_N-AcTrfase"/>
</dbReference>